<sequence>MSEKMLAVILTVVFIASLVAWVPMSNYACRSCERVLAKRRSRSNIPSSE</sequence>
<protein>
    <submittedName>
        <fullName evidence="1">Uncharacterized protein</fullName>
    </submittedName>
</protein>
<evidence type="ECO:0000313" key="1">
    <source>
        <dbReference type="EMBL" id="MBB6145881.1"/>
    </source>
</evidence>
<dbReference type="RefSeq" id="WP_156186071.1">
    <property type="nucleotide sequence ID" value="NZ_JACHEK010000008.1"/>
</dbReference>
<dbReference type="EMBL" id="JACHEK010000008">
    <property type="protein sequence ID" value="MBB6145881.1"/>
    <property type="molecule type" value="Genomic_DNA"/>
</dbReference>
<accession>A0A841K3Z5</accession>
<dbReference type="Proteomes" id="UP000538666">
    <property type="component" value="Unassembled WGS sequence"/>
</dbReference>
<keyword evidence="2" id="KW-1185">Reference proteome</keyword>
<proteinExistence type="predicted"/>
<reference evidence="1 2" key="1">
    <citation type="submission" date="2020-08" db="EMBL/GenBank/DDBJ databases">
        <title>Genomic Encyclopedia of Type Strains, Phase IV (KMG-IV): sequencing the most valuable type-strain genomes for metagenomic binning, comparative biology and taxonomic classification.</title>
        <authorList>
            <person name="Goeker M."/>
        </authorList>
    </citation>
    <scope>NUCLEOTIDE SEQUENCE [LARGE SCALE GENOMIC DNA]</scope>
    <source>
        <strain evidence="1 2">DSM 103733</strain>
    </source>
</reference>
<organism evidence="1 2">
    <name type="scientific">Silvibacterium bohemicum</name>
    <dbReference type="NCBI Taxonomy" id="1577686"/>
    <lineage>
        <taxon>Bacteria</taxon>
        <taxon>Pseudomonadati</taxon>
        <taxon>Acidobacteriota</taxon>
        <taxon>Terriglobia</taxon>
        <taxon>Terriglobales</taxon>
        <taxon>Acidobacteriaceae</taxon>
        <taxon>Silvibacterium</taxon>
    </lineage>
</organism>
<name>A0A841K3Z5_9BACT</name>
<dbReference type="AlphaFoldDB" id="A0A841K3Z5"/>
<comment type="caution">
    <text evidence="1">The sequence shown here is derived from an EMBL/GenBank/DDBJ whole genome shotgun (WGS) entry which is preliminary data.</text>
</comment>
<gene>
    <name evidence="1" type="ORF">HNQ77_003851</name>
</gene>
<evidence type="ECO:0000313" key="2">
    <source>
        <dbReference type="Proteomes" id="UP000538666"/>
    </source>
</evidence>